<protein>
    <submittedName>
        <fullName evidence="1">Uncharacterized protein</fullName>
    </submittedName>
</protein>
<comment type="caution">
    <text evidence="1">The sequence shown here is derived from an EMBL/GenBank/DDBJ whole genome shotgun (WGS) entry which is preliminary data.</text>
</comment>
<feature type="non-terminal residue" evidence="1">
    <location>
        <position position="1"/>
    </location>
</feature>
<gene>
    <name evidence="1" type="ORF">B1A_07062</name>
</gene>
<name>T1BKK0_9ZZZZ</name>
<evidence type="ECO:0000313" key="1">
    <source>
        <dbReference type="EMBL" id="EQD69023.1"/>
    </source>
</evidence>
<proteinExistence type="predicted"/>
<reference evidence="1" key="1">
    <citation type="submission" date="2013-08" db="EMBL/GenBank/DDBJ databases">
        <authorList>
            <person name="Mendez C."/>
            <person name="Richter M."/>
            <person name="Ferrer M."/>
            <person name="Sanchez J."/>
        </authorList>
    </citation>
    <scope>NUCLEOTIDE SEQUENCE</scope>
</reference>
<reference evidence="1" key="2">
    <citation type="journal article" date="2014" name="ISME J.">
        <title>Microbial stratification in low pH oxic and suboxic macroscopic growths along an acid mine drainage.</title>
        <authorList>
            <person name="Mendez-Garcia C."/>
            <person name="Mesa V."/>
            <person name="Sprenger R.R."/>
            <person name="Richter M."/>
            <person name="Diez M.S."/>
            <person name="Solano J."/>
            <person name="Bargiela R."/>
            <person name="Golyshina O.V."/>
            <person name="Manteca A."/>
            <person name="Ramos J.L."/>
            <person name="Gallego J.R."/>
            <person name="Llorente I."/>
            <person name="Martins Dos Santos V.A."/>
            <person name="Jensen O.N."/>
            <person name="Pelaez A.I."/>
            <person name="Sanchez J."/>
            <person name="Ferrer M."/>
        </authorList>
    </citation>
    <scope>NUCLEOTIDE SEQUENCE</scope>
</reference>
<dbReference type="EMBL" id="AUZX01005105">
    <property type="protein sequence ID" value="EQD69023.1"/>
    <property type="molecule type" value="Genomic_DNA"/>
</dbReference>
<dbReference type="AlphaFoldDB" id="T1BKK0"/>
<accession>T1BKK0</accession>
<organism evidence="1">
    <name type="scientific">mine drainage metagenome</name>
    <dbReference type="NCBI Taxonomy" id="410659"/>
    <lineage>
        <taxon>unclassified sequences</taxon>
        <taxon>metagenomes</taxon>
        <taxon>ecological metagenomes</taxon>
    </lineage>
</organism>
<sequence>HQLEQVVIATPTGAQIPLGEVATITFSRGPSMIRDGRGASSPDMCTST</sequence>